<dbReference type="PANTHER" id="PTHR45867">
    <property type="entry name" value="PURPLE ACID PHOSPHATASE"/>
    <property type="match status" value="1"/>
</dbReference>
<dbReference type="SUPFAM" id="SSF49363">
    <property type="entry name" value="Purple acid phosphatase, N-terminal domain"/>
    <property type="match status" value="1"/>
</dbReference>
<evidence type="ECO:0000313" key="5">
    <source>
        <dbReference type="Proteomes" id="UP001597211"/>
    </source>
</evidence>
<name>A0ABW3SIE1_9BACL</name>
<dbReference type="Gene3D" id="2.60.40.380">
    <property type="entry name" value="Purple acid phosphatase-like, N-terminal"/>
    <property type="match status" value="1"/>
</dbReference>
<dbReference type="EMBL" id="JBHTKZ010000064">
    <property type="protein sequence ID" value="MFD1184006.1"/>
    <property type="molecule type" value="Genomic_DNA"/>
</dbReference>
<dbReference type="InterPro" id="IPR008963">
    <property type="entry name" value="Purple_acid_Pase-like_N"/>
</dbReference>
<sequence>MKGRRAMIWLGVLIFALLLGGVILGWPQIMPSNESISAVSKPESIVLTIGGDARTSMAFTWQTEGKAGDAGILQLLEGTGPISSWNDSEVLTIKAETTGIEMAHGSGNGGRYSVHKALATGLRPGTAYVYRVGNGREGGWSEPANFVTEPAEPQAVTFINVSDSQGERKADFKLWARTLDKAFQTFPDARFIVHNGDLTENPEEVEGWKWLFGQASTWLTRVPLMPVAGNHDEVSGDASSFASHFRLPENGAEGATPGTTYTFDYGFAHFIVLNTESNLKRQTAWLKEDLRRNPQPWTIVAMHRPAYGGNQYDKIEDWIQAFDEYGIDLVLQGHNHEYTRSYPLRDGQIAPDGKGTVYVVTNTSGPKFNVLKKDKFYHAVHSQPNQQTFAGITVSERMLTYAAYTVDGGKLDEFTLTR</sequence>
<dbReference type="PANTHER" id="PTHR45867:SF3">
    <property type="entry name" value="ACID PHOSPHATASE TYPE 7"/>
    <property type="match status" value="1"/>
</dbReference>
<keyword evidence="5" id="KW-1185">Reference proteome</keyword>
<comment type="caution">
    <text evidence="4">The sequence shown here is derived from an EMBL/GenBank/DDBJ whole genome shotgun (WGS) entry which is preliminary data.</text>
</comment>
<dbReference type="InterPro" id="IPR029052">
    <property type="entry name" value="Metallo-depent_PP-like"/>
</dbReference>
<evidence type="ECO:0000313" key="4">
    <source>
        <dbReference type="EMBL" id="MFD1184006.1"/>
    </source>
</evidence>
<dbReference type="SUPFAM" id="SSF56300">
    <property type="entry name" value="Metallo-dependent phosphatases"/>
    <property type="match status" value="1"/>
</dbReference>
<evidence type="ECO:0000256" key="1">
    <source>
        <dbReference type="ARBA" id="ARBA00022729"/>
    </source>
</evidence>
<dbReference type="InterPro" id="IPR004843">
    <property type="entry name" value="Calcineurin-like_PHP"/>
</dbReference>
<keyword evidence="1" id="KW-0732">Signal</keyword>
<feature type="domain" description="Calcineurin-like phosphoesterase" evidence="2">
    <location>
        <begin position="161"/>
        <end position="338"/>
    </location>
</feature>
<evidence type="ECO:0000259" key="3">
    <source>
        <dbReference type="Pfam" id="PF16656"/>
    </source>
</evidence>
<dbReference type="Gene3D" id="3.60.21.10">
    <property type="match status" value="1"/>
</dbReference>
<gene>
    <name evidence="4" type="ORF">ACFQ2Z_21900</name>
</gene>
<proteinExistence type="predicted"/>
<feature type="domain" description="Purple acid phosphatase N-terminal" evidence="3">
    <location>
        <begin position="42"/>
        <end position="148"/>
    </location>
</feature>
<organism evidence="4 5">
    <name type="scientific">Paenibacillus timonensis</name>
    <dbReference type="NCBI Taxonomy" id="225915"/>
    <lineage>
        <taxon>Bacteria</taxon>
        <taxon>Bacillati</taxon>
        <taxon>Bacillota</taxon>
        <taxon>Bacilli</taxon>
        <taxon>Bacillales</taxon>
        <taxon>Paenibacillaceae</taxon>
        <taxon>Paenibacillus</taxon>
    </lineage>
</organism>
<protein>
    <submittedName>
        <fullName evidence="4">Fibronectin type III domain-containing protein</fullName>
    </submittedName>
</protein>
<evidence type="ECO:0000259" key="2">
    <source>
        <dbReference type="Pfam" id="PF00149"/>
    </source>
</evidence>
<accession>A0ABW3SIE1</accession>
<reference evidence="5" key="1">
    <citation type="journal article" date="2019" name="Int. J. Syst. Evol. Microbiol.">
        <title>The Global Catalogue of Microorganisms (GCM) 10K type strain sequencing project: providing services to taxonomists for standard genome sequencing and annotation.</title>
        <authorList>
            <consortium name="The Broad Institute Genomics Platform"/>
            <consortium name="The Broad Institute Genome Sequencing Center for Infectious Disease"/>
            <person name="Wu L."/>
            <person name="Ma J."/>
        </authorList>
    </citation>
    <scope>NUCLEOTIDE SEQUENCE [LARGE SCALE GENOMIC DNA]</scope>
    <source>
        <strain evidence="5">CCUG 48216</strain>
    </source>
</reference>
<dbReference type="InterPro" id="IPR015914">
    <property type="entry name" value="PAPs_N"/>
</dbReference>
<dbReference type="Pfam" id="PF00149">
    <property type="entry name" value="Metallophos"/>
    <property type="match status" value="1"/>
</dbReference>
<dbReference type="Proteomes" id="UP001597211">
    <property type="component" value="Unassembled WGS sequence"/>
</dbReference>
<dbReference type="RefSeq" id="WP_240271172.1">
    <property type="nucleotide sequence ID" value="NZ_JAKSXN010000072.1"/>
</dbReference>
<dbReference type="Pfam" id="PF16656">
    <property type="entry name" value="Pur_ac_phosph_N"/>
    <property type="match status" value="1"/>
</dbReference>